<gene>
    <name evidence="10" type="primary">ssuC_6</name>
    <name evidence="10" type="ORF">LMG28140_05629</name>
</gene>
<dbReference type="EMBL" id="CAJHCP010000014">
    <property type="protein sequence ID" value="CAD6555197.1"/>
    <property type="molecule type" value="Genomic_DNA"/>
</dbReference>
<dbReference type="SUPFAM" id="SSF161098">
    <property type="entry name" value="MetI-like"/>
    <property type="match status" value="1"/>
</dbReference>
<keyword evidence="4 7" id="KW-0812">Transmembrane</keyword>
<keyword evidence="3" id="KW-1003">Cell membrane</keyword>
<dbReference type="Gene3D" id="1.10.3720.10">
    <property type="entry name" value="MetI-like"/>
    <property type="match status" value="1"/>
</dbReference>
<evidence type="ECO:0000256" key="3">
    <source>
        <dbReference type="ARBA" id="ARBA00022475"/>
    </source>
</evidence>
<sequence>MRFRSIFNAGASARATQRKGPPPCDCALPAKREKKPASVNRRGAAWRGLVLPAIAVALWSAISALHLVKSGLLVSPLAVLHAGLQQLGSGALLRALSASLAREGCGFVIGTVGGLLLGSLLGFSRIARRMVGPSFDTFKQISLFAWIPLISVWFGLGDVAKVVFLSLAALLPVTAHTCDGIHAVPRSYIEVARAFRYSRLQLIAHVILPAALPSIFTGIYLALIYSWLATLGAEYLLVSGSGIGNLLIDGSEQFRMDLVLLGIIVVGLTGWALNALARAVERAIFARRTVRPSQAATTLGAS</sequence>
<evidence type="ECO:0000313" key="11">
    <source>
        <dbReference type="Proteomes" id="UP000598032"/>
    </source>
</evidence>
<keyword evidence="11" id="KW-1185">Reference proteome</keyword>
<keyword evidence="2 7" id="KW-0813">Transport</keyword>
<evidence type="ECO:0000259" key="9">
    <source>
        <dbReference type="PROSITE" id="PS50928"/>
    </source>
</evidence>
<feature type="transmembrane region" description="Helical" evidence="7">
    <location>
        <begin position="44"/>
        <end position="68"/>
    </location>
</feature>
<feature type="transmembrane region" description="Helical" evidence="7">
    <location>
        <begin position="138"/>
        <end position="156"/>
    </location>
</feature>
<reference evidence="10 11" key="1">
    <citation type="submission" date="2020-10" db="EMBL/GenBank/DDBJ databases">
        <authorList>
            <person name="Peeters C."/>
        </authorList>
    </citation>
    <scope>NUCLEOTIDE SEQUENCE [LARGE SCALE GENOMIC DNA]</scope>
    <source>
        <strain evidence="10 11">LMG 28140</strain>
    </source>
</reference>
<keyword evidence="5 7" id="KW-1133">Transmembrane helix</keyword>
<feature type="region of interest" description="Disordered" evidence="8">
    <location>
        <begin position="1"/>
        <end position="24"/>
    </location>
</feature>
<comment type="similarity">
    <text evidence="7">Belongs to the binding-protein-dependent transport system permease family.</text>
</comment>
<dbReference type="PANTHER" id="PTHR30151">
    <property type="entry name" value="ALKANE SULFONATE ABC TRANSPORTER-RELATED, MEMBRANE SUBUNIT"/>
    <property type="match status" value="1"/>
</dbReference>
<feature type="transmembrane region" description="Helical" evidence="7">
    <location>
        <begin position="106"/>
        <end position="126"/>
    </location>
</feature>
<proteinExistence type="inferred from homology"/>
<comment type="caution">
    <text evidence="10">The sequence shown here is derived from an EMBL/GenBank/DDBJ whole genome shotgun (WGS) entry which is preliminary data.</text>
</comment>
<dbReference type="Proteomes" id="UP000598032">
    <property type="component" value="Unassembled WGS sequence"/>
</dbReference>
<dbReference type="CDD" id="cd06261">
    <property type="entry name" value="TM_PBP2"/>
    <property type="match status" value="1"/>
</dbReference>
<dbReference type="InterPro" id="IPR000515">
    <property type="entry name" value="MetI-like"/>
</dbReference>
<name>A0ABM8P3E3_9BURK</name>
<feature type="transmembrane region" description="Helical" evidence="7">
    <location>
        <begin position="202"/>
        <end position="228"/>
    </location>
</feature>
<evidence type="ECO:0000256" key="7">
    <source>
        <dbReference type="RuleBase" id="RU363032"/>
    </source>
</evidence>
<evidence type="ECO:0000256" key="2">
    <source>
        <dbReference type="ARBA" id="ARBA00022448"/>
    </source>
</evidence>
<evidence type="ECO:0000256" key="1">
    <source>
        <dbReference type="ARBA" id="ARBA00004651"/>
    </source>
</evidence>
<feature type="domain" description="ABC transmembrane type-1" evidence="9">
    <location>
        <begin position="96"/>
        <end position="277"/>
    </location>
</feature>
<dbReference type="PROSITE" id="PS50928">
    <property type="entry name" value="ABC_TM1"/>
    <property type="match status" value="1"/>
</dbReference>
<protein>
    <submittedName>
        <fullName evidence="10">Aliphatic sulfonates transport permease protein SsuC</fullName>
    </submittedName>
</protein>
<evidence type="ECO:0000313" key="10">
    <source>
        <dbReference type="EMBL" id="CAD6555197.1"/>
    </source>
</evidence>
<dbReference type="InterPro" id="IPR035906">
    <property type="entry name" value="MetI-like_sf"/>
</dbReference>
<dbReference type="PANTHER" id="PTHR30151:SF38">
    <property type="entry name" value="ALIPHATIC SULFONATES TRANSPORT PERMEASE PROTEIN SSUC-RELATED"/>
    <property type="match status" value="1"/>
</dbReference>
<evidence type="ECO:0000256" key="4">
    <source>
        <dbReference type="ARBA" id="ARBA00022692"/>
    </source>
</evidence>
<accession>A0ABM8P3E3</accession>
<evidence type="ECO:0000256" key="6">
    <source>
        <dbReference type="ARBA" id="ARBA00023136"/>
    </source>
</evidence>
<keyword evidence="6 7" id="KW-0472">Membrane</keyword>
<dbReference type="Pfam" id="PF00528">
    <property type="entry name" value="BPD_transp_1"/>
    <property type="match status" value="1"/>
</dbReference>
<evidence type="ECO:0000256" key="8">
    <source>
        <dbReference type="SAM" id="MobiDB-lite"/>
    </source>
</evidence>
<dbReference type="RefSeq" id="WP_201645532.1">
    <property type="nucleotide sequence ID" value="NZ_CAJHCP010000014.1"/>
</dbReference>
<feature type="transmembrane region" description="Helical" evidence="7">
    <location>
        <begin position="258"/>
        <end position="277"/>
    </location>
</feature>
<organism evidence="10 11">
    <name type="scientific">Paraburkholderia metrosideri</name>
    <dbReference type="NCBI Taxonomy" id="580937"/>
    <lineage>
        <taxon>Bacteria</taxon>
        <taxon>Pseudomonadati</taxon>
        <taxon>Pseudomonadota</taxon>
        <taxon>Betaproteobacteria</taxon>
        <taxon>Burkholderiales</taxon>
        <taxon>Burkholderiaceae</taxon>
        <taxon>Paraburkholderia</taxon>
    </lineage>
</organism>
<evidence type="ECO:0000256" key="5">
    <source>
        <dbReference type="ARBA" id="ARBA00022989"/>
    </source>
</evidence>
<comment type="subcellular location">
    <subcellularLocation>
        <location evidence="1 7">Cell membrane</location>
        <topology evidence="1 7">Multi-pass membrane protein</topology>
    </subcellularLocation>
</comment>